<proteinExistence type="predicted"/>
<evidence type="ECO:0000313" key="2">
    <source>
        <dbReference type="Proteomes" id="UP000694846"/>
    </source>
</evidence>
<reference evidence="1" key="1">
    <citation type="submission" date="2018-04" db="EMBL/GenBank/DDBJ databases">
        <title>Transcriptome assembly of Sipha flava.</title>
        <authorList>
            <person name="Scully E.D."/>
            <person name="Geib S.M."/>
            <person name="Palmer N.A."/>
            <person name="Koch K."/>
            <person name="Bradshaw J."/>
            <person name="Heng-Moss T."/>
            <person name="Sarath G."/>
        </authorList>
    </citation>
    <scope>NUCLEOTIDE SEQUENCE</scope>
</reference>
<dbReference type="GeneID" id="112685634"/>
<protein>
    <submittedName>
        <fullName evidence="3">Uncharacterized protein LOC112685634</fullName>
    </submittedName>
</protein>
<keyword evidence="2" id="KW-1185">Reference proteome</keyword>
<gene>
    <name evidence="3" type="primary">LOC112685634</name>
    <name evidence="1" type="ORF">g.143880</name>
</gene>
<accession>A0A2S2QP52</accession>
<dbReference type="RefSeq" id="XP_025413357.1">
    <property type="nucleotide sequence ID" value="XM_025557572.1"/>
</dbReference>
<sequence length="146" mass="17387">MYFEMKKHMNNIHSSHILKGSRQLFDILLDKYYAPNNWFLINHNEFFAITFHSNRYLQIQVNFIGPIDKSKQFKFSITLIQHIAQNVSKKLVYQKPILPYTQIKEISYHNGLIENVFSLPCEVIEPFIRKNPRRLPIILRVHTVSS</sequence>
<dbReference type="Proteomes" id="UP000694846">
    <property type="component" value="Unplaced"/>
</dbReference>
<evidence type="ECO:0000313" key="1">
    <source>
        <dbReference type="EMBL" id="MBY79443.1"/>
    </source>
</evidence>
<reference evidence="3" key="2">
    <citation type="submission" date="2025-04" db="UniProtKB">
        <authorList>
            <consortium name="RefSeq"/>
        </authorList>
    </citation>
    <scope>IDENTIFICATION</scope>
    <source>
        <tissue evidence="3">Whole body</tissue>
    </source>
</reference>
<name>A0A2S2QP52_9HEMI</name>
<dbReference type="AlphaFoldDB" id="A0A2S2QP52"/>
<evidence type="ECO:0000313" key="3">
    <source>
        <dbReference type="RefSeq" id="XP_025413357.1"/>
    </source>
</evidence>
<dbReference type="EMBL" id="GGMS01010240">
    <property type="protein sequence ID" value="MBY79443.1"/>
    <property type="molecule type" value="Transcribed_RNA"/>
</dbReference>
<organism evidence="1">
    <name type="scientific">Sipha flava</name>
    <name type="common">yellow sugarcane aphid</name>
    <dbReference type="NCBI Taxonomy" id="143950"/>
    <lineage>
        <taxon>Eukaryota</taxon>
        <taxon>Metazoa</taxon>
        <taxon>Ecdysozoa</taxon>
        <taxon>Arthropoda</taxon>
        <taxon>Hexapoda</taxon>
        <taxon>Insecta</taxon>
        <taxon>Pterygota</taxon>
        <taxon>Neoptera</taxon>
        <taxon>Paraneoptera</taxon>
        <taxon>Hemiptera</taxon>
        <taxon>Sternorrhyncha</taxon>
        <taxon>Aphidomorpha</taxon>
        <taxon>Aphidoidea</taxon>
        <taxon>Aphididae</taxon>
        <taxon>Sipha</taxon>
    </lineage>
</organism>